<gene>
    <name evidence="2" type="ORF">HDU87_000714</name>
</gene>
<organism evidence="2 3">
    <name type="scientific">Geranomyces variabilis</name>
    <dbReference type="NCBI Taxonomy" id="109894"/>
    <lineage>
        <taxon>Eukaryota</taxon>
        <taxon>Fungi</taxon>
        <taxon>Fungi incertae sedis</taxon>
        <taxon>Chytridiomycota</taxon>
        <taxon>Chytridiomycota incertae sedis</taxon>
        <taxon>Chytridiomycetes</taxon>
        <taxon>Spizellomycetales</taxon>
        <taxon>Powellomycetaceae</taxon>
        <taxon>Geranomyces</taxon>
    </lineage>
</organism>
<reference evidence="2" key="1">
    <citation type="submission" date="2020-05" db="EMBL/GenBank/DDBJ databases">
        <title>Phylogenomic resolution of chytrid fungi.</title>
        <authorList>
            <person name="Stajich J.E."/>
            <person name="Amses K."/>
            <person name="Simmons R."/>
            <person name="Seto K."/>
            <person name="Myers J."/>
            <person name="Bonds A."/>
            <person name="Quandt C.A."/>
            <person name="Barry K."/>
            <person name="Liu P."/>
            <person name="Grigoriev I."/>
            <person name="Longcore J.E."/>
            <person name="James T.Y."/>
        </authorList>
    </citation>
    <scope>NUCLEOTIDE SEQUENCE</scope>
    <source>
        <strain evidence="2">JEL0379</strain>
    </source>
</reference>
<evidence type="ECO:0000256" key="1">
    <source>
        <dbReference type="SAM" id="MobiDB-lite"/>
    </source>
</evidence>
<evidence type="ECO:0000313" key="3">
    <source>
        <dbReference type="Proteomes" id="UP001212152"/>
    </source>
</evidence>
<feature type="compositionally biased region" description="Low complexity" evidence="1">
    <location>
        <begin position="183"/>
        <end position="222"/>
    </location>
</feature>
<keyword evidence="3" id="KW-1185">Reference proteome</keyword>
<dbReference type="EMBL" id="JADGJQ010000011">
    <property type="protein sequence ID" value="KAJ3181696.1"/>
    <property type="molecule type" value="Genomic_DNA"/>
</dbReference>
<proteinExistence type="predicted"/>
<sequence length="259" mass="26981">MSQRPGAILLAETIPGSIRSTPVASRSTSIEEVAQSSSESLPFSSAFAHTNGRFVLVLASPAGTNRLVLPITSLGHTLAADRHPFPHEASLRATLLPLGATPAHDNNQPVEVSGRQLRNPSYLKLASPMTIDAQNLFAPREGPASISATGLSSVIAACVRLWFPSMQGTSAQGTDVQQAPSAGSSFGPEEPAEPSASASGGASSRPGRGLWSSVVSRSSKGKGTQRPLPQEFVPLEGDPRYWTDDEINAYAMAALAADV</sequence>
<feature type="compositionally biased region" description="Polar residues" evidence="1">
    <location>
        <begin position="170"/>
        <end position="182"/>
    </location>
</feature>
<evidence type="ECO:0000313" key="2">
    <source>
        <dbReference type="EMBL" id="KAJ3181696.1"/>
    </source>
</evidence>
<name>A0AAD5TNV5_9FUNG</name>
<accession>A0AAD5TNV5</accession>
<comment type="caution">
    <text evidence="2">The sequence shown here is derived from an EMBL/GenBank/DDBJ whole genome shotgun (WGS) entry which is preliminary data.</text>
</comment>
<dbReference type="Proteomes" id="UP001212152">
    <property type="component" value="Unassembled WGS sequence"/>
</dbReference>
<feature type="region of interest" description="Disordered" evidence="1">
    <location>
        <begin position="170"/>
        <end position="239"/>
    </location>
</feature>
<dbReference type="AlphaFoldDB" id="A0AAD5TNV5"/>
<protein>
    <submittedName>
        <fullName evidence="2">Uncharacterized protein</fullName>
    </submittedName>
</protein>